<protein>
    <submittedName>
        <fullName evidence="1">Uncharacterized protein</fullName>
    </submittedName>
</protein>
<name>A0A1H8VSJ4_9EURY</name>
<keyword evidence="2" id="KW-1185">Reference proteome</keyword>
<evidence type="ECO:0000313" key="1">
    <source>
        <dbReference type="EMBL" id="SEP18402.1"/>
    </source>
</evidence>
<dbReference type="EMBL" id="FOCX01000041">
    <property type="protein sequence ID" value="SEP18402.1"/>
    <property type="molecule type" value="Genomic_DNA"/>
</dbReference>
<evidence type="ECO:0000313" key="2">
    <source>
        <dbReference type="Proteomes" id="UP000198775"/>
    </source>
</evidence>
<dbReference type="RefSeq" id="WP_139203663.1">
    <property type="nucleotide sequence ID" value="NZ_FOCX01000041.1"/>
</dbReference>
<organism evidence="1 2">
    <name type="scientific">Halorientalis persicus</name>
    <dbReference type="NCBI Taxonomy" id="1367881"/>
    <lineage>
        <taxon>Archaea</taxon>
        <taxon>Methanobacteriati</taxon>
        <taxon>Methanobacteriota</taxon>
        <taxon>Stenosarchaea group</taxon>
        <taxon>Halobacteria</taxon>
        <taxon>Halobacteriales</taxon>
        <taxon>Haloarculaceae</taxon>
        <taxon>Halorientalis</taxon>
    </lineage>
</organism>
<sequence length="92" mass="10226">MPYGDSMEPDILITHPKGGISIEVKLGDTNLAKTRDTAALVEQHFRGEWTHILLLPTDQRGVDVIIKPLRNADITESYLGNDINDDICRILG</sequence>
<reference evidence="2" key="1">
    <citation type="submission" date="2016-10" db="EMBL/GenBank/DDBJ databases">
        <authorList>
            <person name="Varghese N."/>
            <person name="Submissions S."/>
        </authorList>
    </citation>
    <scope>NUCLEOTIDE SEQUENCE [LARGE SCALE GENOMIC DNA]</scope>
    <source>
        <strain evidence="2">IBRC-M 10043</strain>
    </source>
</reference>
<dbReference type="Proteomes" id="UP000198775">
    <property type="component" value="Unassembled WGS sequence"/>
</dbReference>
<accession>A0A1H8VSJ4</accession>
<proteinExistence type="predicted"/>
<dbReference type="AlphaFoldDB" id="A0A1H8VSJ4"/>
<dbReference type="OrthoDB" id="317144at2157"/>
<gene>
    <name evidence="1" type="ORF">SAMN05216388_104121</name>
</gene>